<sequence length="93" mass="10647">MEKSVVINETSHFMEDLEMLRNTQDEQVDTFMEETSPDHSQNLLGSFKLQGSSNPLEQLGLYMKEDDDEEEEECEQPPAIPEPAKDVEEGEID</sequence>
<dbReference type="PANTHER" id="PTHR46136">
    <property type="entry name" value="TRANSCRIPTION FACTOR GTE8"/>
    <property type="match status" value="1"/>
</dbReference>
<evidence type="ECO:0000313" key="2">
    <source>
        <dbReference type="EMBL" id="MBX06431.1"/>
    </source>
</evidence>
<name>A0A2P2KL27_RHIMU</name>
<feature type="region of interest" description="Disordered" evidence="1">
    <location>
        <begin position="62"/>
        <end position="93"/>
    </location>
</feature>
<dbReference type="AlphaFoldDB" id="A0A2P2KL27"/>
<proteinExistence type="predicted"/>
<dbReference type="PANTHER" id="PTHR46136:SF33">
    <property type="entry name" value="TRANSCRIPTION FACTOR GTE10"/>
    <property type="match status" value="1"/>
</dbReference>
<evidence type="ECO:0000256" key="1">
    <source>
        <dbReference type="SAM" id="MobiDB-lite"/>
    </source>
</evidence>
<dbReference type="InterPro" id="IPR052442">
    <property type="entry name" value="Env_Response_Regulator"/>
</dbReference>
<feature type="compositionally biased region" description="Acidic residues" evidence="1">
    <location>
        <begin position="65"/>
        <end position="75"/>
    </location>
</feature>
<dbReference type="EMBL" id="GGEC01025947">
    <property type="protein sequence ID" value="MBX06431.1"/>
    <property type="molecule type" value="Transcribed_RNA"/>
</dbReference>
<accession>A0A2P2KL27</accession>
<reference evidence="2" key="1">
    <citation type="submission" date="2018-02" db="EMBL/GenBank/DDBJ databases">
        <title>Rhizophora mucronata_Transcriptome.</title>
        <authorList>
            <person name="Meera S.P."/>
            <person name="Sreeshan A."/>
            <person name="Augustine A."/>
        </authorList>
    </citation>
    <scope>NUCLEOTIDE SEQUENCE</scope>
    <source>
        <tissue evidence="2">Leaf</tissue>
    </source>
</reference>
<protein>
    <submittedName>
        <fullName evidence="2">Uncharacterized protein</fullName>
    </submittedName>
</protein>
<organism evidence="2">
    <name type="scientific">Rhizophora mucronata</name>
    <name type="common">Asiatic mangrove</name>
    <dbReference type="NCBI Taxonomy" id="61149"/>
    <lineage>
        <taxon>Eukaryota</taxon>
        <taxon>Viridiplantae</taxon>
        <taxon>Streptophyta</taxon>
        <taxon>Embryophyta</taxon>
        <taxon>Tracheophyta</taxon>
        <taxon>Spermatophyta</taxon>
        <taxon>Magnoliopsida</taxon>
        <taxon>eudicotyledons</taxon>
        <taxon>Gunneridae</taxon>
        <taxon>Pentapetalae</taxon>
        <taxon>rosids</taxon>
        <taxon>fabids</taxon>
        <taxon>Malpighiales</taxon>
        <taxon>Rhizophoraceae</taxon>
        <taxon>Rhizophora</taxon>
    </lineage>
</organism>